<dbReference type="InterPro" id="IPR005495">
    <property type="entry name" value="LptG/LptF_permease"/>
</dbReference>
<evidence type="ECO:0000256" key="4">
    <source>
        <dbReference type="ARBA" id="ARBA00022475"/>
    </source>
</evidence>
<protein>
    <submittedName>
        <fullName evidence="10">Lipopolysaccharide export system permease protein</fullName>
    </submittedName>
</protein>
<evidence type="ECO:0000256" key="2">
    <source>
        <dbReference type="ARBA" id="ARBA00004651"/>
    </source>
</evidence>
<comment type="similarity">
    <text evidence="3">Belongs to the LptF/LptG family.</text>
</comment>
<keyword evidence="5 9" id="KW-0812">Transmembrane</keyword>
<feature type="transmembrane region" description="Helical" evidence="9">
    <location>
        <begin position="64"/>
        <end position="82"/>
    </location>
</feature>
<dbReference type="InterPro" id="IPR030923">
    <property type="entry name" value="LptG"/>
</dbReference>
<dbReference type="PANTHER" id="PTHR33529:SF2">
    <property type="entry name" value="LIPOPOLYSACCHARIDE EXPORT SYSTEM PERMEASE PROTEIN LPTG"/>
    <property type="match status" value="1"/>
</dbReference>
<dbReference type="Proteomes" id="UP001162030">
    <property type="component" value="Chromosome"/>
</dbReference>
<proteinExistence type="inferred from homology"/>
<comment type="function">
    <text evidence="1">Part of the ABC transporter complex LptBFG involved in the translocation of lipopolysaccharide (LPS) from the inner membrane to the outer membrane.</text>
</comment>
<feature type="transmembrane region" description="Helical" evidence="9">
    <location>
        <begin position="303"/>
        <end position="320"/>
    </location>
</feature>
<keyword evidence="11" id="KW-1185">Reference proteome</keyword>
<evidence type="ECO:0000256" key="3">
    <source>
        <dbReference type="ARBA" id="ARBA00007725"/>
    </source>
</evidence>
<dbReference type="EMBL" id="OX458333">
    <property type="protein sequence ID" value="CAI8726159.1"/>
    <property type="molecule type" value="Genomic_DNA"/>
</dbReference>
<name>A0ABM9HW44_9GAMM</name>
<evidence type="ECO:0000256" key="6">
    <source>
        <dbReference type="ARBA" id="ARBA00022989"/>
    </source>
</evidence>
<dbReference type="PANTHER" id="PTHR33529">
    <property type="entry name" value="SLR0882 PROTEIN-RELATED"/>
    <property type="match status" value="1"/>
</dbReference>
<dbReference type="RefSeq" id="WP_026610416.1">
    <property type="nucleotide sequence ID" value="NZ_OX458333.1"/>
</dbReference>
<keyword evidence="4" id="KW-1003">Cell membrane</keyword>
<feature type="transmembrane region" description="Helical" evidence="9">
    <location>
        <begin position="273"/>
        <end position="291"/>
    </location>
</feature>
<evidence type="ECO:0000256" key="1">
    <source>
        <dbReference type="ARBA" id="ARBA00002265"/>
    </source>
</evidence>
<keyword evidence="6 9" id="KW-1133">Transmembrane helix</keyword>
<evidence type="ECO:0000256" key="8">
    <source>
        <dbReference type="ARBA" id="ARBA00026081"/>
    </source>
</evidence>
<evidence type="ECO:0000256" key="7">
    <source>
        <dbReference type="ARBA" id="ARBA00023136"/>
    </source>
</evidence>
<comment type="subcellular location">
    <subcellularLocation>
        <location evidence="2">Cell membrane</location>
        <topology evidence="2">Multi-pass membrane protein</topology>
    </subcellularLocation>
</comment>
<dbReference type="Pfam" id="PF03739">
    <property type="entry name" value="LptF_LptG"/>
    <property type="match status" value="1"/>
</dbReference>
<feature type="transmembrane region" description="Helical" evidence="9">
    <location>
        <begin position="103"/>
        <end position="122"/>
    </location>
</feature>
<gene>
    <name evidence="10" type="ORF">MSZNOR_0186</name>
</gene>
<evidence type="ECO:0000256" key="5">
    <source>
        <dbReference type="ARBA" id="ARBA00022692"/>
    </source>
</evidence>
<dbReference type="NCBIfam" id="TIGR04408">
    <property type="entry name" value="LptG_lptG"/>
    <property type="match status" value="1"/>
</dbReference>
<accession>A0ABM9HW44</accession>
<feature type="transmembrane region" description="Helical" evidence="9">
    <location>
        <begin position="332"/>
        <end position="353"/>
    </location>
</feature>
<sequence>MRTLGRYIAGEVIKGSLIAVLILLALLNFFTFADELGDLGRGNYSLASIVQYLMLTSPRNFYELMPSAALIGSLVTLGALANNRELVAMQAAGLSRLRIIMSVLAGGMILVFISLGVGEYIAPVAERAAQTLKATALQKQIASRTKYGFWVRDGDVFINIRQIERPESLGDINIFKLSGMQKLHSVTHAEKAVYDGERWRLDDILESRFQANGVVTEQKAYADWSSVLAPNLLNAFVISPENLSAYELARYIAYLKENGQQSAYVELAFWGRIVNPAVTLVMLLVAAPFVLPVRREVGMGQRIVVGVIIGLGFYLFDRTFGHLGLIYEMNPIFAASFPTLLALTGALVAIFRLRLA</sequence>
<evidence type="ECO:0000256" key="9">
    <source>
        <dbReference type="SAM" id="Phobius"/>
    </source>
</evidence>
<evidence type="ECO:0000313" key="10">
    <source>
        <dbReference type="EMBL" id="CAI8726159.1"/>
    </source>
</evidence>
<keyword evidence="7 9" id="KW-0472">Membrane</keyword>
<reference evidence="10 11" key="1">
    <citation type="submission" date="2023-03" db="EMBL/GenBank/DDBJ databases">
        <authorList>
            <person name="Pearce D."/>
        </authorList>
    </citation>
    <scope>NUCLEOTIDE SEQUENCE [LARGE SCALE GENOMIC DNA]</scope>
    <source>
        <strain evidence="10">Msz</strain>
    </source>
</reference>
<feature type="transmembrane region" description="Helical" evidence="9">
    <location>
        <begin position="12"/>
        <end position="33"/>
    </location>
</feature>
<organism evidence="10 11">
    <name type="scientific">Methylocaldum szegediense</name>
    <dbReference type="NCBI Taxonomy" id="73780"/>
    <lineage>
        <taxon>Bacteria</taxon>
        <taxon>Pseudomonadati</taxon>
        <taxon>Pseudomonadota</taxon>
        <taxon>Gammaproteobacteria</taxon>
        <taxon>Methylococcales</taxon>
        <taxon>Methylococcaceae</taxon>
        <taxon>Methylocaldum</taxon>
    </lineage>
</organism>
<evidence type="ECO:0000313" key="11">
    <source>
        <dbReference type="Proteomes" id="UP001162030"/>
    </source>
</evidence>
<comment type="subunit">
    <text evidence="8">Component of the lipopolysaccharide transport and assembly complex. The LptBFG transporter is composed of two ATP-binding proteins (LptB) and two transmembrane proteins (LptF and LptG).</text>
</comment>